<evidence type="ECO:0000256" key="3">
    <source>
        <dbReference type="ARBA" id="ARBA00022792"/>
    </source>
</evidence>
<keyword evidence="3" id="KW-0999">Mitochondrion inner membrane</keyword>
<dbReference type="InterPro" id="IPR036539">
    <property type="entry name" value="Cyt_c_oxidase_su7a_sf"/>
</dbReference>
<evidence type="ECO:0000256" key="4">
    <source>
        <dbReference type="ARBA" id="ARBA00023128"/>
    </source>
</evidence>
<evidence type="ECO:0000256" key="1">
    <source>
        <dbReference type="ARBA" id="ARBA00004273"/>
    </source>
</evidence>
<protein>
    <submittedName>
        <fullName evidence="7">Putative cytochrome c oxidase subunit viia</fullName>
    </submittedName>
</protein>
<dbReference type="Gene3D" id="4.10.91.10">
    <property type="entry name" value="Cytochrome c oxidase, subunit VIIa"/>
    <property type="match status" value="1"/>
</dbReference>
<dbReference type="AlphaFoldDB" id="V5IJB7"/>
<evidence type="ECO:0000256" key="5">
    <source>
        <dbReference type="ARBA" id="ARBA00023136"/>
    </source>
</evidence>
<proteinExistence type="evidence at transcript level"/>
<evidence type="ECO:0000313" key="7">
    <source>
        <dbReference type="EMBL" id="JAB82751.1"/>
    </source>
</evidence>
<dbReference type="GO" id="GO:0045277">
    <property type="term" value="C:respiratory chain complex IV"/>
    <property type="evidence" value="ECO:0007669"/>
    <property type="project" value="InterPro"/>
</dbReference>
<accession>V5IJB7</accession>
<dbReference type="EMBL" id="GANP01001717">
    <property type="protein sequence ID" value="JAB82751.1"/>
    <property type="molecule type" value="mRNA"/>
</dbReference>
<name>V5IJB7_IXORI</name>
<dbReference type="GO" id="GO:0005743">
    <property type="term" value="C:mitochondrial inner membrane"/>
    <property type="evidence" value="ECO:0007669"/>
    <property type="project" value="UniProtKB-SubCell"/>
</dbReference>
<reference evidence="7" key="1">
    <citation type="journal article" date="2015" name="Sci. Rep.">
        <title>Tissue- and time-dependent transcription in Ixodes ricinus salivary glands and midguts when blood feeding on the vertebrate host.</title>
        <authorList>
            <person name="Kotsyfakis M."/>
            <person name="Schwarz A."/>
            <person name="Erhart J."/>
            <person name="Ribeiro J.M."/>
        </authorList>
    </citation>
    <scope>NUCLEOTIDE SEQUENCE</scope>
    <source>
        <tissue evidence="7">Salivary gland and midgut</tissue>
    </source>
</reference>
<dbReference type="SUPFAM" id="SSF81419">
    <property type="entry name" value="Mitochondrial cytochrome c oxidase subunit VIIa"/>
    <property type="match status" value="1"/>
</dbReference>
<comment type="subcellular location">
    <subcellularLocation>
        <location evidence="1">Mitochondrion inner membrane</location>
    </subcellularLocation>
</comment>
<feature type="region of interest" description="Disordered" evidence="6">
    <location>
        <begin position="94"/>
        <end position="126"/>
    </location>
</feature>
<organism evidence="7">
    <name type="scientific">Ixodes ricinus</name>
    <name type="common">Common tick</name>
    <name type="synonym">Acarus ricinus</name>
    <dbReference type="NCBI Taxonomy" id="34613"/>
    <lineage>
        <taxon>Eukaryota</taxon>
        <taxon>Metazoa</taxon>
        <taxon>Ecdysozoa</taxon>
        <taxon>Arthropoda</taxon>
        <taxon>Chelicerata</taxon>
        <taxon>Arachnida</taxon>
        <taxon>Acari</taxon>
        <taxon>Parasitiformes</taxon>
        <taxon>Ixodida</taxon>
        <taxon>Ixodoidea</taxon>
        <taxon>Ixodidae</taxon>
        <taxon>Ixodinae</taxon>
        <taxon>Ixodes</taxon>
    </lineage>
</organism>
<dbReference type="GO" id="GO:0006123">
    <property type="term" value="P:mitochondrial electron transport, cytochrome c to oxygen"/>
    <property type="evidence" value="ECO:0007669"/>
    <property type="project" value="InterPro"/>
</dbReference>
<sequence>MNVARVLTTLARRAPTTSVVPKRNYTPLERNKELQKQFTVEQHAMRTGQTRSSKNNCTADDGVPVHLKGGKLDVFLYQFTMACCAVGPGAGPSYKHLHDVLPTHPKDSSARQKSDRTGPRTSTSTV</sequence>
<keyword evidence="4" id="KW-0496">Mitochondrion</keyword>
<evidence type="ECO:0000256" key="2">
    <source>
        <dbReference type="ARBA" id="ARBA00009331"/>
    </source>
</evidence>
<keyword evidence="5" id="KW-0472">Membrane</keyword>
<comment type="similarity">
    <text evidence="2">Belongs to the cytochrome c oxidase VIIa family.</text>
</comment>
<feature type="compositionally biased region" description="Basic and acidic residues" evidence="6">
    <location>
        <begin position="96"/>
        <end position="118"/>
    </location>
</feature>
<evidence type="ECO:0000256" key="6">
    <source>
        <dbReference type="SAM" id="MobiDB-lite"/>
    </source>
</evidence>